<sequence>MTETTNPQPDRVTAIYDAIDAFQRTHRTGGGLQHAQIRALLAEHLDRALPTAPAAVPSAPADRVAILREAAQRLYTALFPAVYDDMGQKAAEGVNRAVSELRRMADDEQIGLRLPDHTVNEEAHPLDCDECGHPSAVHSTGEDPVSPGECSLCPDGEQTHDYRPDPGTVAAPPTEQRKPVDRAAVLHEASAAVMALDYHELRADFEYDSQRDAWDGGTIDAAQLLSCMAKEAESTTNELPGDEAQQQESESGCAHCVCCHAWGDCEAQQPETQAPVRVETLARLLCDADTALTDGPSWDRISQTPGLGRDEYRNAARYLLRKVTVTQADNGSVECGDQIPGMTCTLPDGPHDDWKHRDEEGHWWSQMRVPPHNNRDRLAAEPAAVSQPGKEA</sequence>
<dbReference type="Proteomes" id="UP000238413">
    <property type="component" value="Chromosome"/>
</dbReference>
<gene>
    <name evidence="2" type="ORF">C4B68_33895</name>
</gene>
<evidence type="ECO:0000256" key="1">
    <source>
        <dbReference type="SAM" id="MobiDB-lite"/>
    </source>
</evidence>
<keyword evidence="3" id="KW-1185">Reference proteome</keyword>
<organism evidence="2 3">
    <name type="scientific">Streptomyces dengpaensis</name>
    <dbReference type="NCBI Taxonomy" id="2049881"/>
    <lineage>
        <taxon>Bacteria</taxon>
        <taxon>Bacillati</taxon>
        <taxon>Actinomycetota</taxon>
        <taxon>Actinomycetes</taxon>
        <taxon>Kitasatosporales</taxon>
        <taxon>Streptomycetaceae</taxon>
        <taxon>Streptomyces</taxon>
    </lineage>
</organism>
<dbReference type="EMBL" id="CP026652">
    <property type="protein sequence ID" value="AVH59946.1"/>
    <property type="molecule type" value="Genomic_DNA"/>
</dbReference>
<dbReference type="RefSeq" id="WP_099500326.1">
    <property type="nucleotide sequence ID" value="NZ_CP026652.1"/>
</dbReference>
<accession>A0ABM6SZ73</accession>
<reference evidence="2 3" key="1">
    <citation type="submission" date="2018-02" db="EMBL/GenBank/DDBJ databases">
        <title>Complete genome sequence of Streptomyces dengpaensis, the producer of angucyclines.</title>
        <authorList>
            <person name="Yumei L."/>
        </authorList>
    </citation>
    <scope>NUCLEOTIDE SEQUENCE [LARGE SCALE GENOMIC DNA]</scope>
    <source>
        <strain evidence="2 3">XZHG99</strain>
    </source>
</reference>
<name>A0ABM6SZ73_9ACTN</name>
<protein>
    <submittedName>
        <fullName evidence="2">Uncharacterized protein</fullName>
    </submittedName>
</protein>
<feature type="region of interest" description="Disordered" evidence="1">
    <location>
        <begin position="365"/>
        <end position="392"/>
    </location>
</feature>
<evidence type="ECO:0000313" key="3">
    <source>
        <dbReference type="Proteomes" id="UP000238413"/>
    </source>
</evidence>
<proteinExistence type="predicted"/>
<evidence type="ECO:0000313" key="2">
    <source>
        <dbReference type="EMBL" id="AVH59946.1"/>
    </source>
</evidence>